<dbReference type="EMBL" id="CAJVCH010539923">
    <property type="protein sequence ID" value="CAG7826489.1"/>
    <property type="molecule type" value="Genomic_DNA"/>
</dbReference>
<keyword evidence="4" id="KW-1185">Reference proteome</keyword>
<organism evidence="3 4">
    <name type="scientific">Allacma fusca</name>
    <dbReference type="NCBI Taxonomy" id="39272"/>
    <lineage>
        <taxon>Eukaryota</taxon>
        <taxon>Metazoa</taxon>
        <taxon>Ecdysozoa</taxon>
        <taxon>Arthropoda</taxon>
        <taxon>Hexapoda</taxon>
        <taxon>Collembola</taxon>
        <taxon>Symphypleona</taxon>
        <taxon>Sminthuridae</taxon>
        <taxon>Allacma</taxon>
    </lineage>
</organism>
<feature type="compositionally biased region" description="Polar residues" evidence="1">
    <location>
        <begin position="376"/>
        <end position="389"/>
    </location>
</feature>
<keyword evidence="2" id="KW-1133">Transmembrane helix</keyword>
<evidence type="ECO:0000256" key="1">
    <source>
        <dbReference type="SAM" id="MobiDB-lite"/>
    </source>
</evidence>
<dbReference type="OrthoDB" id="6424379at2759"/>
<comment type="caution">
    <text evidence="3">The sequence shown here is derived from an EMBL/GenBank/DDBJ whole genome shotgun (WGS) entry which is preliminary data.</text>
</comment>
<evidence type="ECO:0000313" key="3">
    <source>
        <dbReference type="EMBL" id="CAG7826489.1"/>
    </source>
</evidence>
<dbReference type="Proteomes" id="UP000708208">
    <property type="component" value="Unassembled WGS sequence"/>
</dbReference>
<gene>
    <name evidence="3" type="ORF">AFUS01_LOCUS36539</name>
</gene>
<evidence type="ECO:0000256" key="2">
    <source>
        <dbReference type="SAM" id="Phobius"/>
    </source>
</evidence>
<protein>
    <submittedName>
        <fullName evidence="3">Uncharacterized protein</fullName>
    </submittedName>
</protein>
<accession>A0A8J2LNS3</accession>
<keyword evidence="2" id="KW-0472">Membrane</keyword>
<sequence length="463" mass="49647">MASEMSSSAWVLMEDDCDCGGPPPLFHLPPPPVPPDLPCELMDMSCPALLNVSDAEFKRIGSFPSITVIVCCTLLSAVILLVIAGLVWRKKRKGVTQTKDFDSHPHHHGPTMMNGTGTGVLYEDLAHARPRPPMAPPSIEMLDVNHHASLSGNGMLGNPKLDFSYFLNPPPIYEELPDHSDRNNGPSEDEFAEDELSVIDVPISHTHENDVNNPPSRYHSAITRPNKPRAASLTRKRPLRNSSSSGGFKSQRSLDRRSRNGCSNSAKYPGTNPRAGGGPGIVPRQYIGTDSSPGSMLILSNQNGMTMKIPPHLVAVLTESALCNGGARPYEIIPTGHPGGMVNGSVVNNGAPANGIYPSSRSSGSSYGDGSSSGSARNNPVNSIESSSFDSGIGPHSIASFLNSPAYDQTVLPPAYPLNSYEYAATGGNPPQYNMVAQHPSFRRLRMTAVDRDHPLYSNHLLT</sequence>
<proteinExistence type="predicted"/>
<feature type="region of interest" description="Disordered" evidence="1">
    <location>
        <begin position="357"/>
        <end position="389"/>
    </location>
</feature>
<evidence type="ECO:0000313" key="4">
    <source>
        <dbReference type="Proteomes" id="UP000708208"/>
    </source>
</evidence>
<keyword evidence="2" id="KW-0812">Transmembrane</keyword>
<feature type="transmembrane region" description="Helical" evidence="2">
    <location>
        <begin position="66"/>
        <end position="88"/>
    </location>
</feature>
<reference evidence="3" key="1">
    <citation type="submission" date="2021-06" db="EMBL/GenBank/DDBJ databases">
        <authorList>
            <person name="Hodson N. C."/>
            <person name="Mongue J. A."/>
            <person name="Jaron S. K."/>
        </authorList>
    </citation>
    <scope>NUCLEOTIDE SEQUENCE</scope>
</reference>
<feature type="compositionally biased region" description="Low complexity" evidence="1">
    <location>
        <begin position="359"/>
        <end position="375"/>
    </location>
</feature>
<name>A0A8J2LNS3_9HEXA</name>
<dbReference type="AlphaFoldDB" id="A0A8J2LNS3"/>
<feature type="region of interest" description="Disordered" evidence="1">
    <location>
        <begin position="205"/>
        <end position="289"/>
    </location>
</feature>